<dbReference type="eggNOG" id="ENOG502ZJ22">
    <property type="taxonomic scope" value="Bacteria"/>
</dbReference>
<evidence type="ECO:0000313" key="1">
    <source>
        <dbReference type="EMBL" id="ACA88291.1"/>
    </source>
</evidence>
<accession>B1KGF4</accession>
<dbReference type="RefSeq" id="WP_012326620.1">
    <property type="nucleotide sequence ID" value="NC_010506.1"/>
</dbReference>
<name>B1KGF4_SHEWM</name>
<dbReference type="AlphaFoldDB" id="B1KGF4"/>
<dbReference type="KEGG" id="swd:Swoo_4035"/>
<organism evidence="1 2">
    <name type="scientific">Shewanella woodyi (strain ATCC 51908 / MS32)</name>
    <dbReference type="NCBI Taxonomy" id="392500"/>
    <lineage>
        <taxon>Bacteria</taxon>
        <taxon>Pseudomonadati</taxon>
        <taxon>Pseudomonadota</taxon>
        <taxon>Gammaproteobacteria</taxon>
        <taxon>Alteromonadales</taxon>
        <taxon>Shewanellaceae</taxon>
        <taxon>Shewanella</taxon>
    </lineage>
</organism>
<dbReference type="Proteomes" id="UP000002168">
    <property type="component" value="Chromosome"/>
</dbReference>
<reference evidence="1 2" key="1">
    <citation type="submission" date="2008-02" db="EMBL/GenBank/DDBJ databases">
        <title>Complete sequence of Shewanella woodyi ATCC 51908.</title>
        <authorList>
            <consortium name="US DOE Joint Genome Institute"/>
            <person name="Copeland A."/>
            <person name="Lucas S."/>
            <person name="Lapidus A."/>
            <person name="Glavina del Rio T."/>
            <person name="Dalin E."/>
            <person name="Tice H."/>
            <person name="Bruce D."/>
            <person name="Goodwin L."/>
            <person name="Pitluck S."/>
            <person name="Sims D."/>
            <person name="Brettin T."/>
            <person name="Detter J.C."/>
            <person name="Han C."/>
            <person name="Kuske C.R."/>
            <person name="Schmutz J."/>
            <person name="Larimer F."/>
            <person name="Land M."/>
            <person name="Hauser L."/>
            <person name="Kyrpides N."/>
            <person name="Lykidis A."/>
            <person name="Zhao J.-S."/>
            <person name="Richardson P."/>
        </authorList>
    </citation>
    <scope>NUCLEOTIDE SEQUENCE [LARGE SCALE GENOMIC DNA]</scope>
    <source>
        <strain evidence="2">ATCC 51908 / MS32</strain>
    </source>
</reference>
<dbReference type="HOGENOM" id="CLU_2901772_0_0_6"/>
<proteinExistence type="predicted"/>
<gene>
    <name evidence="1" type="ordered locus">Swoo_4035</name>
</gene>
<sequence>MRKVVIFNKRTNRFFGDVDLTLLNAQIEEMEGEGHEIISVTANTDLFGNLVSFTLLIELSVT</sequence>
<dbReference type="STRING" id="392500.Swoo_4035"/>
<protein>
    <submittedName>
        <fullName evidence="1">Uncharacterized protein</fullName>
    </submittedName>
</protein>
<dbReference type="EMBL" id="CP000961">
    <property type="protein sequence ID" value="ACA88291.1"/>
    <property type="molecule type" value="Genomic_DNA"/>
</dbReference>
<keyword evidence="2" id="KW-1185">Reference proteome</keyword>
<evidence type="ECO:0000313" key="2">
    <source>
        <dbReference type="Proteomes" id="UP000002168"/>
    </source>
</evidence>